<dbReference type="PROSITE" id="PS50097">
    <property type="entry name" value="BTB"/>
    <property type="match status" value="1"/>
</dbReference>
<dbReference type="Proteomes" id="UP001341245">
    <property type="component" value="Unassembled WGS sequence"/>
</dbReference>
<keyword evidence="3" id="KW-1185">Reference proteome</keyword>
<feature type="domain" description="BTB" evidence="1">
    <location>
        <begin position="8"/>
        <end position="77"/>
    </location>
</feature>
<dbReference type="EMBL" id="JASGXD010000014">
    <property type="protein sequence ID" value="KAK6001448.1"/>
    <property type="molecule type" value="Genomic_DNA"/>
</dbReference>
<dbReference type="CDD" id="cd18186">
    <property type="entry name" value="BTB_POZ_ZBTB_KLHL-like"/>
    <property type="match status" value="1"/>
</dbReference>
<dbReference type="PANTHER" id="PTHR47843">
    <property type="entry name" value="BTB DOMAIN-CONTAINING PROTEIN-RELATED"/>
    <property type="match status" value="1"/>
</dbReference>
<evidence type="ECO:0000313" key="2">
    <source>
        <dbReference type="EMBL" id="KAK6001448.1"/>
    </source>
</evidence>
<dbReference type="Pfam" id="PF00651">
    <property type="entry name" value="BTB"/>
    <property type="match status" value="1"/>
</dbReference>
<gene>
    <name evidence="2" type="ORF">QM012_002779</name>
</gene>
<organism evidence="2 3">
    <name type="scientific">Aureobasidium pullulans</name>
    <name type="common">Black yeast</name>
    <name type="synonym">Pullularia pullulans</name>
    <dbReference type="NCBI Taxonomy" id="5580"/>
    <lineage>
        <taxon>Eukaryota</taxon>
        <taxon>Fungi</taxon>
        <taxon>Dikarya</taxon>
        <taxon>Ascomycota</taxon>
        <taxon>Pezizomycotina</taxon>
        <taxon>Dothideomycetes</taxon>
        <taxon>Dothideomycetidae</taxon>
        <taxon>Dothideales</taxon>
        <taxon>Saccotheciaceae</taxon>
        <taxon>Aureobasidium</taxon>
    </lineage>
</organism>
<name>A0ABR0TAI0_AURPU</name>
<dbReference type="InterPro" id="IPR011333">
    <property type="entry name" value="SKP1/BTB/POZ_sf"/>
</dbReference>
<accession>A0ABR0TAI0</accession>
<proteinExistence type="predicted"/>
<dbReference type="PANTHER" id="PTHR47843:SF2">
    <property type="entry name" value="BTB DOMAIN-CONTAINING PROTEIN"/>
    <property type="match status" value="1"/>
</dbReference>
<comment type="caution">
    <text evidence="2">The sequence shown here is derived from an EMBL/GenBank/DDBJ whole genome shotgun (WGS) entry which is preliminary data.</text>
</comment>
<dbReference type="Gene3D" id="3.30.710.10">
    <property type="entry name" value="Potassium Channel Kv1.1, Chain A"/>
    <property type="match status" value="1"/>
</dbReference>
<protein>
    <recommendedName>
        <fullName evidence="1">BTB domain-containing protein</fullName>
    </recommendedName>
</protein>
<dbReference type="SUPFAM" id="SSF54695">
    <property type="entry name" value="POZ domain"/>
    <property type="match status" value="1"/>
</dbReference>
<dbReference type="SMART" id="SM00225">
    <property type="entry name" value="BTB"/>
    <property type="match status" value="1"/>
</dbReference>
<sequence length="266" mass="30676">MKFLYDPPMATILVGPDKKKFLVHQPLLCNKSQYFTKALTGSFEESRTGIVILEDISPVLFQIFVTWLYHRKMIYTVSDGKSNIKQDFASLECSMRKPNHWKFDHEDPSTWPSHVLFHLYIFADRLEVKELRIDVLDALNISIDNATYSLNVSAYVYISSNTTATSPLRRFVVDQLAYDTCHNPASTIFWRALPHDVAIEVLMALGRRVPSRLCSSCYREGLSWNGVMDHSCQTQDTAPYEVDLCIYHEHADEEEKKACRARRSIK</sequence>
<evidence type="ECO:0000313" key="3">
    <source>
        <dbReference type="Proteomes" id="UP001341245"/>
    </source>
</evidence>
<reference evidence="2 3" key="1">
    <citation type="submission" date="2023-11" db="EMBL/GenBank/DDBJ databases">
        <title>Draft genome sequence and annotation of the polyextremotolerant black yeast-like fungus Aureobasidium pullulans NRRL 62042.</title>
        <authorList>
            <person name="Dielentheis-Frenken M.R.E."/>
            <person name="Wibberg D."/>
            <person name="Blank L.M."/>
            <person name="Tiso T."/>
        </authorList>
    </citation>
    <scope>NUCLEOTIDE SEQUENCE [LARGE SCALE GENOMIC DNA]</scope>
    <source>
        <strain evidence="2 3">NRRL 62042</strain>
    </source>
</reference>
<dbReference type="InterPro" id="IPR000210">
    <property type="entry name" value="BTB/POZ_dom"/>
</dbReference>
<evidence type="ECO:0000259" key="1">
    <source>
        <dbReference type="PROSITE" id="PS50097"/>
    </source>
</evidence>